<evidence type="ECO:0000313" key="2">
    <source>
        <dbReference type="Proteomes" id="UP000305401"/>
    </source>
</evidence>
<reference evidence="1" key="1">
    <citation type="submission" date="2019-04" db="EMBL/GenBank/DDBJ databases">
        <title>Microbes associate with the intestines of laboratory mice.</title>
        <authorList>
            <person name="Navarre W."/>
            <person name="Wong E."/>
            <person name="Huang K.C."/>
            <person name="Tropini C."/>
            <person name="Ng K."/>
            <person name="Yu B."/>
        </authorList>
    </citation>
    <scope>NUCLEOTIDE SEQUENCE</scope>
    <source>
        <strain evidence="1">NM86_A22</strain>
    </source>
</reference>
<evidence type="ECO:0000313" key="1">
    <source>
        <dbReference type="EMBL" id="THG54324.1"/>
    </source>
</evidence>
<keyword evidence="2" id="KW-1185">Reference proteome</keyword>
<dbReference type="EMBL" id="SSTG01000022">
    <property type="protein sequence ID" value="THG54324.1"/>
    <property type="molecule type" value="Genomic_DNA"/>
</dbReference>
<organism evidence="1 2">
    <name type="scientific">Muribaculum caecicola</name>
    <dbReference type="NCBI Taxonomy" id="3038144"/>
    <lineage>
        <taxon>Bacteria</taxon>
        <taxon>Pseudomonadati</taxon>
        <taxon>Bacteroidota</taxon>
        <taxon>Bacteroidia</taxon>
        <taxon>Bacteroidales</taxon>
        <taxon>Muribaculaceae</taxon>
        <taxon>Muribaculum</taxon>
    </lineage>
</organism>
<name>A0AC61S6X4_9BACT</name>
<gene>
    <name evidence="1" type="ORF">E5990_03205</name>
</gene>
<accession>A0AC61S6X4</accession>
<sequence length="355" mass="38938">MLVRSKAPLRLGLAGGGSDVSPYSDIYGGLVLNATINLYTYCTIEEINEDIIIINSYDSNCFKSYPLSSELEIDGEASLIKGVYNRIVRDYKIRTRGFKITTYNDAPVGSGLGTSSSMVVCILKSFIEWFSLPLGDYETSRLAYEIERNDLSLSGGKQDQYAAAFGGFNFMEFLKEDLVIINPLKIKRWIVDELEASLVLYFTGASRSSAKIINEQKNNAAKGNSSAIEAMHNIKQSAIDMKLALLKGDMHAFADILGNAWENKKKMANSITNPIIQEAMDVAMAAGAKAGKVSGAGGGGFIMFVVEPTRKKEVEDALKKLDGFIMPFQFSDGGAHGWKIYPTDSVNSLNKVEYR</sequence>
<dbReference type="Proteomes" id="UP000305401">
    <property type="component" value="Unassembled WGS sequence"/>
</dbReference>
<protein>
    <submittedName>
        <fullName evidence="1">Dehydrogenase</fullName>
    </submittedName>
</protein>
<comment type="caution">
    <text evidence="1">The sequence shown here is derived from an EMBL/GenBank/DDBJ whole genome shotgun (WGS) entry which is preliminary data.</text>
</comment>
<proteinExistence type="predicted"/>